<keyword evidence="1 2" id="KW-0408">Iron</keyword>
<dbReference type="InterPro" id="IPR036766">
    <property type="entry name" value="Fe_traffick_prot_YggX_sf"/>
</dbReference>
<dbReference type="SUPFAM" id="SSF111148">
    <property type="entry name" value="YggX-like"/>
    <property type="match status" value="1"/>
</dbReference>
<dbReference type="RefSeq" id="WP_205101573.1">
    <property type="nucleotide sequence ID" value="NZ_JACJJC010000002.1"/>
</dbReference>
<comment type="similarity">
    <text evidence="2">Belongs to the Fe(2+)-trafficking protein family.</text>
</comment>
<keyword evidence="4" id="KW-1185">Reference proteome</keyword>
<dbReference type="HAMAP" id="MF_00686">
    <property type="entry name" value="Fe_traffic_YggX"/>
    <property type="match status" value="1"/>
</dbReference>
<evidence type="ECO:0000313" key="3">
    <source>
        <dbReference type="EMBL" id="MBM6703176.1"/>
    </source>
</evidence>
<accession>A0ABS2DP95</accession>
<gene>
    <name evidence="3" type="ORF">H6A60_01440</name>
</gene>
<protein>
    <recommendedName>
        <fullName evidence="2">Probable Fe(2+)-trafficking protein</fullName>
    </recommendedName>
</protein>
<sequence length="95" mass="10907">MARTVHCVKLNKEAEGLDYPPFPGELGVRIWRSVSKEAWAEWTRLQTMMVNEYGLNLADSNARKHLMTQCERYFFGDGANVEIPNYVAPEAEKTE</sequence>
<proteinExistence type="inferred from homology"/>
<dbReference type="PANTHER" id="PTHR36965">
    <property type="entry name" value="FE(2+)-TRAFFICKING PROTEIN-RELATED"/>
    <property type="match status" value="1"/>
</dbReference>
<dbReference type="Proteomes" id="UP000715095">
    <property type="component" value="Unassembled WGS sequence"/>
</dbReference>
<evidence type="ECO:0000256" key="1">
    <source>
        <dbReference type="ARBA" id="ARBA00023004"/>
    </source>
</evidence>
<evidence type="ECO:0000313" key="4">
    <source>
        <dbReference type="Proteomes" id="UP000715095"/>
    </source>
</evidence>
<dbReference type="Pfam" id="PF04362">
    <property type="entry name" value="Iron_traffic"/>
    <property type="match status" value="1"/>
</dbReference>
<comment type="caution">
    <text evidence="3">The sequence shown here is derived from an EMBL/GenBank/DDBJ whole genome shotgun (WGS) entry which is preliminary data.</text>
</comment>
<comment type="function">
    <text evidence="2">Could be a mediator in iron transactions between iron acquisition and iron-requiring processes, such as synthesis and/or repair of Fe-S clusters in biosynthetic enzymes.</text>
</comment>
<reference evidence="3 4" key="1">
    <citation type="journal article" date="2021" name="Sci. Rep.">
        <title>The distribution of antibiotic resistance genes in chicken gut microbiota commensals.</title>
        <authorList>
            <person name="Juricova H."/>
            <person name="Matiasovicova J."/>
            <person name="Kubasova T."/>
            <person name="Cejkova D."/>
            <person name="Rychlik I."/>
        </authorList>
    </citation>
    <scope>NUCLEOTIDE SEQUENCE [LARGE SCALE GENOMIC DNA]</scope>
    <source>
        <strain evidence="3 4">An829</strain>
    </source>
</reference>
<name>A0ABS2DP95_9BURK</name>
<dbReference type="Gene3D" id="1.10.3880.10">
    <property type="entry name" value="Fe(II) trafficking protein YggX"/>
    <property type="match status" value="1"/>
</dbReference>
<dbReference type="EMBL" id="JACJJC010000002">
    <property type="protein sequence ID" value="MBM6703176.1"/>
    <property type="molecule type" value="Genomic_DNA"/>
</dbReference>
<dbReference type="NCBIfam" id="NF003817">
    <property type="entry name" value="PRK05408.1"/>
    <property type="match status" value="1"/>
</dbReference>
<dbReference type="PIRSF" id="PIRSF029827">
    <property type="entry name" value="Fe_traffic_YggX"/>
    <property type="match status" value="1"/>
</dbReference>
<dbReference type="PANTHER" id="PTHR36965:SF1">
    <property type="entry name" value="FE(2+)-TRAFFICKING PROTEIN-RELATED"/>
    <property type="match status" value="1"/>
</dbReference>
<dbReference type="InterPro" id="IPR007457">
    <property type="entry name" value="Fe_traffick_prot_YggX"/>
</dbReference>
<evidence type="ECO:0000256" key="2">
    <source>
        <dbReference type="HAMAP-Rule" id="MF_00686"/>
    </source>
</evidence>
<organism evidence="3 4">
    <name type="scientific">Sutterella massiliensis</name>
    <dbReference type="NCBI Taxonomy" id="1816689"/>
    <lineage>
        <taxon>Bacteria</taxon>
        <taxon>Pseudomonadati</taxon>
        <taxon>Pseudomonadota</taxon>
        <taxon>Betaproteobacteria</taxon>
        <taxon>Burkholderiales</taxon>
        <taxon>Sutterellaceae</taxon>
        <taxon>Sutterella</taxon>
    </lineage>
</organism>